<dbReference type="Proteomes" id="UP000178076">
    <property type="component" value="Unassembled WGS sequence"/>
</dbReference>
<evidence type="ECO:0000313" key="2">
    <source>
        <dbReference type="EMBL" id="OGK38378.1"/>
    </source>
</evidence>
<dbReference type="SUPFAM" id="SSF53448">
    <property type="entry name" value="Nucleotide-diphospho-sugar transferases"/>
    <property type="match status" value="1"/>
</dbReference>
<proteinExistence type="predicted"/>
<dbReference type="InterPro" id="IPR029044">
    <property type="entry name" value="Nucleotide-diphossugar_trans"/>
</dbReference>
<dbReference type="InterPro" id="IPR001173">
    <property type="entry name" value="Glyco_trans_2-like"/>
</dbReference>
<dbReference type="PANTHER" id="PTHR43630">
    <property type="entry name" value="POLY-BETA-1,6-N-ACETYL-D-GLUCOSAMINE SYNTHASE"/>
    <property type="match status" value="1"/>
</dbReference>
<feature type="domain" description="Glycosyltransferase 2-like" evidence="1">
    <location>
        <begin position="21"/>
        <end position="141"/>
    </location>
</feature>
<sequence length="268" mass="31002">MYLDDRGIMLLYSMPDKSSICVVITVYNEGDTIVPCIRNAKKLTDSIVVIDTGSTDHTVQQAKKEHVPVYAFPYSQYVEPSRNFALSKAQAEWVFILDADERFSPKLIKEIQEIIAQTSKTHFKVRRNNIFAGKWLLKYGGWRNDSIIRLIKTDAFVNWPDRIHSTPEITGDCGVLSKPLEHHFHPNLENMVSKTVLYENIEAELLYRAGRNVHIHTFFRKFLGELYRRLLRGQGFRDGTPGILESIYQAYSKTITYLFLYEKKSTSL</sequence>
<dbReference type="AlphaFoldDB" id="A0A1F7I4T8"/>
<evidence type="ECO:0000313" key="3">
    <source>
        <dbReference type="Proteomes" id="UP000178076"/>
    </source>
</evidence>
<organism evidence="2 3">
    <name type="scientific">Candidatus Roizmanbacteria bacterium RIFCSPHIGHO2_12_FULL_42_10</name>
    <dbReference type="NCBI Taxonomy" id="1802053"/>
    <lineage>
        <taxon>Bacteria</taxon>
        <taxon>Candidatus Roizmaniibacteriota</taxon>
    </lineage>
</organism>
<dbReference type="Pfam" id="PF00535">
    <property type="entry name" value="Glycos_transf_2"/>
    <property type="match status" value="1"/>
</dbReference>
<gene>
    <name evidence="2" type="ORF">A3F32_00150</name>
</gene>
<protein>
    <recommendedName>
        <fullName evidence="1">Glycosyltransferase 2-like domain-containing protein</fullName>
    </recommendedName>
</protein>
<evidence type="ECO:0000259" key="1">
    <source>
        <dbReference type="Pfam" id="PF00535"/>
    </source>
</evidence>
<dbReference type="Gene3D" id="3.90.550.10">
    <property type="entry name" value="Spore Coat Polysaccharide Biosynthesis Protein SpsA, Chain A"/>
    <property type="match status" value="1"/>
</dbReference>
<comment type="caution">
    <text evidence="2">The sequence shown here is derived from an EMBL/GenBank/DDBJ whole genome shotgun (WGS) entry which is preliminary data.</text>
</comment>
<dbReference type="PANTHER" id="PTHR43630:SF2">
    <property type="entry name" value="GLYCOSYLTRANSFERASE"/>
    <property type="match status" value="1"/>
</dbReference>
<dbReference type="EMBL" id="MGAD01000023">
    <property type="protein sequence ID" value="OGK38378.1"/>
    <property type="molecule type" value="Genomic_DNA"/>
</dbReference>
<accession>A0A1F7I4T8</accession>
<reference evidence="2 3" key="1">
    <citation type="journal article" date="2016" name="Nat. Commun.">
        <title>Thousands of microbial genomes shed light on interconnected biogeochemical processes in an aquifer system.</title>
        <authorList>
            <person name="Anantharaman K."/>
            <person name="Brown C.T."/>
            <person name="Hug L.A."/>
            <person name="Sharon I."/>
            <person name="Castelle C.J."/>
            <person name="Probst A.J."/>
            <person name="Thomas B.C."/>
            <person name="Singh A."/>
            <person name="Wilkins M.J."/>
            <person name="Karaoz U."/>
            <person name="Brodie E.L."/>
            <person name="Williams K.H."/>
            <person name="Hubbard S.S."/>
            <person name="Banfield J.F."/>
        </authorList>
    </citation>
    <scope>NUCLEOTIDE SEQUENCE [LARGE SCALE GENOMIC DNA]</scope>
</reference>
<dbReference type="CDD" id="cd02511">
    <property type="entry name" value="Beta4Glucosyltransferase"/>
    <property type="match status" value="1"/>
</dbReference>
<name>A0A1F7I4T8_9BACT</name>